<name>A0A7U6FS73_VIBAN</name>
<evidence type="ECO:0000313" key="2">
    <source>
        <dbReference type="Proteomes" id="UP000256923"/>
    </source>
</evidence>
<protein>
    <submittedName>
        <fullName evidence="1">Uncharacterized protein</fullName>
    </submittedName>
</protein>
<dbReference type="EMBL" id="CP034672">
    <property type="protein sequence ID" value="AZS26350.1"/>
    <property type="molecule type" value="Genomic_DNA"/>
</dbReference>
<dbReference type="AlphaFoldDB" id="A0A7U6FS73"/>
<sequence>MSTKLPKRTPPEIKEWVDSVEAFYPVNVLAGLPDNATLEQIEEAFGSDRSALMGIGEALMERAKWDAWGSYQNRITYDEQ</sequence>
<organism evidence="1 2">
    <name type="scientific">Vibrio anguillarum</name>
    <name type="common">Listonella anguillarum</name>
    <dbReference type="NCBI Taxonomy" id="55601"/>
    <lineage>
        <taxon>Bacteria</taxon>
        <taxon>Pseudomonadati</taxon>
        <taxon>Pseudomonadota</taxon>
        <taxon>Gammaproteobacteria</taxon>
        <taxon>Vibrionales</taxon>
        <taxon>Vibrionaceae</taxon>
        <taxon>Vibrio</taxon>
    </lineage>
</organism>
<dbReference type="RefSeq" id="WP_116285168.1">
    <property type="nucleotide sequence ID" value="NZ_CP034672.1"/>
</dbReference>
<proteinExistence type="predicted"/>
<dbReference type="Proteomes" id="UP000256923">
    <property type="component" value="Chromosome 1"/>
</dbReference>
<accession>A0A7U6FS73</accession>
<gene>
    <name evidence="1" type="ORF">DYL72_15710</name>
</gene>
<evidence type="ECO:0000313" key="1">
    <source>
        <dbReference type="EMBL" id="AZS26350.1"/>
    </source>
</evidence>
<reference evidence="1 2" key="1">
    <citation type="submission" date="2018-12" db="EMBL/GenBank/DDBJ databases">
        <title>Characterization and Draft Genome of Vibrio anguillarum J360 Marine Pathogen Isolated from an Outbreak in Lumpfish (Cyclopterus lumpus).</title>
        <authorList>
            <person name="Vasquez J.I."/>
            <person name="Cao T."/>
            <person name="Chakraborty S."/>
            <person name="Gnanagobal H."/>
            <person name="Wescot J."/>
            <person name="Boyce D."/>
            <person name="Santander J."/>
        </authorList>
    </citation>
    <scope>NUCLEOTIDE SEQUENCE [LARGE SCALE GENOMIC DNA]</scope>
    <source>
        <strain evidence="1 2">J360</strain>
    </source>
</reference>